<feature type="domain" description="ABC transporter" evidence="4">
    <location>
        <begin position="317"/>
        <end position="531"/>
    </location>
</feature>
<feature type="domain" description="ABC transporter" evidence="4">
    <location>
        <begin position="2"/>
        <end position="249"/>
    </location>
</feature>
<organism evidence="5 6">
    <name type="scientific">Rubellicoccus peritrichatus</name>
    <dbReference type="NCBI Taxonomy" id="3080537"/>
    <lineage>
        <taxon>Bacteria</taxon>
        <taxon>Pseudomonadati</taxon>
        <taxon>Verrucomicrobiota</taxon>
        <taxon>Opitutia</taxon>
        <taxon>Puniceicoccales</taxon>
        <taxon>Cerasicoccaceae</taxon>
        <taxon>Rubellicoccus</taxon>
    </lineage>
</organism>
<dbReference type="Gene3D" id="3.40.50.300">
    <property type="entry name" value="P-loop containing nucleotide triphosphate hydrolases"/>
    <property type="match status" value="2"/>
</dbReference>
<gene>
    <name evidence="5" type="ORF">RZN69_20415</name>
</gene>
<dbReference type="GO" id="GO:0003677">
    <property type="term" value="F:DNA binding"/>
    <property type="evidence" value="ECO:0007669"/>
    <property type="project" value="InterPro"/>
</dbReference>
<evidence type="ECO:0000313" key="6">
    <source>
        <dbReference type="Proteomes" id="UP001304300"/>
    </source>
</evidence>
<dbReference type="InterPro" id="IPR003439">
    <property type="entry name" value="ABC_transporter-like_ATP-bd"/>
</dbReference>
<protein>
    <submittedName>
        <fullName evidence="5">ABC-F family ATP-binding cassette domain-containing protein</fullName>
    </submittedName>
</protein>
<dbReference type="SUPFAM" id="SSF52540">
    <property type="entry name" value="P-loop containing nucleoside triphosphate hydrolases"/>
    <property type="match status" value="2"/>
</dbReference>
<dbReference type="InterPro" id="IPR051309">
    <property type="entry name" value="ABCF_ATPase"/>
</dbReference>
<proteinExistence type="predicted"/>
<dbReference type="Pfam" id="PF12848">
    <property type="entry name" value="ABC_tran_Xtn"/>
    <property type="match status" value="1"/>
</dbReference>
<dbReference type="PANTHER" id="PTHR42855">
    <property type="entry name" value="ABC TRANSPORTER ATP-BINDING SUBUNIT"/>
    <property type="match status" value="1"/>
</dbReference>
<dbReference type="CDD" id="cd03221">
    <property type="entry name" value="ABCF_EF-3"/>
    <property type="match status" value="2"/>
</dbReference>
<sequence>MLQVSQLSKAYGGQQLFEDVSFRIERTNRVALVGPNGAGKTTLFSLILGEGETDSGEIVMERNASLGHLPQETAPKGDETVIEIAAGITPEHAKARRIIGEHERNGQTDSEEYHEAVARYTELGGYQTEPKAKRILAGLAFRDTDYDRPACELSGGWVMRAYLARLLTAEPDLLMLDEPTNHLDLESLEWFQNYLRNYPGAIFLISHDRAFLNALVDGILEIRHHRVHTYNGNYDYYVEEAAARDAQHEAAYKSQQRKIQQLERFVERFGAKNTKATQAKSKQKQIDRMEKIDAPLTAEKTIHVKFPQPPSSGQRVITLEGVHFAYGDHVVYRGIDFQAQKNQRTVLVGPNGAGKSTLLKLLAGVLKPNQGECTLGHNVQPGYYAQSRLDMLDPDTSVLDEVLSINKPITEVTARTVLGSFLFRGDAVFKRVSVLSGGEKSRLALVKLLLDPPNLLLMDEPTTHLDMASIDALIAALKDYTGTLIFISHDVYFIRQLASTVLRISAGELTAYAGDYDYYLHKSESTNARAALTFGDKLSNLRPEDAVKQKESGSQADPNFKSKEQKRAEAQARQARAKIRAEVEELENKICKLEDQQKALTNQLEDPDLYDSNPGKVMELNRELVAVNEDLEVLNERWMEATEKLEA</sequence>
<dbReference type="KEGG" id="puo:RZN69_20415"/>
<dbReference type="PANTHER" id="PTHR42855:SF2">
    <property type="entry name" value="DRUG RESISTANCE ABC TRANSPORTER,ATP-BINDING PROTEIN"/>
    <property type="match status" value="1"/>
</dbReference>
<dbReference type="Pfam" id="PF16326">
    <property type="entry name" value="ABC_tran_CTD"/>
    <property type="match status" value="1"/>
</dbReference>
<dbReference type="InterPro" id="IPR003593">
    <property type="entry name" value="AAA+_ATPase"/>
</dbReference>
<dbReference type="AlphaFoldDB" id="A0AAQ3LBT6"/>
<dbReference type="EMBL" id="CP136920">
    <property type="protein sequence ID" value="WOO40990.1"/>
    <property type="molecule type" value="Genomic_DNA"/>
</dbReference>
<dbReference type="InterPro" id="IPR032524">
    <property type="entry name" value="ABC_tran_C"/>
</dbReference>
<dbReference type="PROSITE" id="PS50893">
    <property type="entry name" value="ABC_TRANSPORTER_2"/>
    <property type="match status" value="2"/>
</dbReference>
<evidence type="ECO:0000259" key="4">
    <source>
        <dbReference type="PROSITE" id="PS50893"/>
    </source>
</evidence>
<keyword evidence="1" id="KW-0547">Nucleotide-binding</keyword>
<evidence type="ECO:0000313" key="5">
    <source>
        <dbReference type="EMBL" id="WOO40990.1"/>
    </source>
</evidence>
<dbReference type="RefSeq" id="WP_317833298.1">
    <property type="nucleotide sequence ID" value="NZ_CP136920.1"/>
</dbReference>
<dbReference type="GO" id="GO:0016887">
    <property type="term" value="F:ATP hydrolysis activity"/>
    <property type="evidence" value="ECO:0007669"/>
    <property type="project" value="InterPro"/>
</dbReference>
<dbReference type="SMART" id="SM00382">
    <property type="entry name" value="AAA"/>
    <property type="match status" value="2"/>
</dbReference>
<evidence type="ECO:0000256" key="3">
    <source>
        <dbReference type="SAM" id="MobiDB-lite"/>
    </source>
</evidence>
<dbReference type="Proteomes" id="UP001304300">
    <property type="component" value="Chromosome"/>
</dbReference>
<dbReference type="Pfam" id="PF00005">
    <property type="entry name" value="ABC_tran"/>
    <property type="match status" value="2"/>
</dbReference>
<dbReference type="InterPro" id="IPR017871">
    <property type="entry name" value="ABC_transporter-like_CS"/>
</dbReference>
<evidence type="ECO:0000256" key="2">
    <source>
        <dbReference type="ARBA" id="ARBA00022840"/>
    </source>
</evidence>
<dbReference type="InterPro" id="IPR032781">
    <property type="entry name" value="ABC_tran_Xtn"/>
</dbReference>
<accession>A0AAQ3LBT6</accession>
<name>A0AAQ3LBT6_9BACT</name>
<keyword evidence="2 5" id="KW-0067">ATP-binding</keyword>
<dbReference type="PROSITE" id="PS00211">
    <property type="entry name" value="ABC_TRANSPORTER_1"/>
    <property type="match status" value="1"/>
</dbReference>
<reference evidence="5 6" key="1">
    <citation type="submission" date="2023-10" db="EMBL/GenBank/DDBJ databases">
        <title>Rubellicoccus peritrichatus gen. nov., sp. nov., isolated from an algae of coral reef tank.</title>
        <authorList>
            <person name="Luo J."/>
        </authorList>
    </citation>
    <scope>NUCLEOTIDE SEQUENCE [LARGE SCALE GENOMIC DNA]</scope>
    <source>
        <strain evidence="5 6">CR14</strain>
    </source>
</reference>
<dbReference type="Gene3D" id="1.10.287.380">
    <property type="entry name" value="Valyl-tRNA synthetase, C-terminal domain"/>
    <property type="match status" value="1"/>
</dbReference>
<keyword evidence="6" id="KW-1185">Reference proteome</keyword>
<dbReference type="FunFam" id="3.40.50.300:FF:000011">
    <property type="entry name" value="Putative ABC transporter ATP-binding component"/>
    <property type="match status" value="1"/>
</dbReference>
<dbReference type="InterPro" id="IPR037118">
    <property type="entry name" value="Val-tRNA_synth_C_sf"/>
</dbReference>
<dbReference type="GO" id="GO:0005524">
    <property type="term" value="F:ATP binding"/>
    <property type="evidence" value="ECO:0007669"/>
    <property type="project" value="UniProtKB-KW"/>
</dbReference>
<dbReference type="InterPro" id="IPR027417">
    <property type="entry name" value="P-loop_NTPase"/>
</dbReference>
<feature type="compositionally biased region" description="Basic and acidic residues" evidence="3">
    <location>
        <begin position="560"/>
        <end position="570"/>
    </location>
</feature>
<feature type="region of interest" description="Disordered" evidence="3">
    <location>
        <begin position="544"/>
        <end position="571"/>
    </location>
</feature>
<evidence type="ECO:0000256" key="1">
    <source>
        <dbReference type="ARBA" id="ARBA00022741"/>
    </source>
</evidence>